<dbReference type="SUPFAM" id="SSF159501">
    <property type="entry name" value="EreA/ChaN-like"/>
    <property type="match status" value="1"/>
</dbReference>
<keyword evidence="1" id="KW-0732">Signal</keyword>
<feature type="chain" id="PRO_5021026922" evidence="1">
    <location>
        <begin position="25"/>
        <end position="284"/>
    </location>
</feature>
<dbReference type="Pfam" id="PF04187">
    <property type="entry name" value="Cofac_haem_bdg"/>
    <property type="match status" value="1"/>
</dbReference>
<evidence type="ECO:0000256" key="1">
    <source>
        <dbReference type="SAM" id="SignalP"/>
    </source>
</evidence>
<proteinExistence type="predicted"/>
<dbReference type="Proteomes" id="UP000307657">
    <property type="component" value="Unassembled WGS sequence"/>
</dbReference>
<dbReference type="InterPro" id="IPR007314">
    <property type="entry name" value="Cofac_haem-bd_dom"/>
</dbReference>
<keyword evidence="4" id="KW-1185">Reference proteome</keyword>
<dbReference type="CDD" id="cd14727">
    <property type="entry name" value="ChanN-like"/>
    <property type="match status" value="1"/>
</dbReference>
<dbReference type="AlphaFoldDB" id="A0A4U0ER07"/>
<feature type="domain" description="Haem-binding uptake Tiki superfamily ChaN" evidence="2">
    <location>
        <begin position="40"/>
        <end position="239"/>
    </location>
</feature>
<dbReference type="OrthoDB" id="1680202at2"/>
<comment type="caution">
    <text evidence="3">The sequence shown here is derived from an EMBL/GenBank/DDBJ whole genome shotgun (WGS) entry which is preliminary data.</text>
</comment>
<evidence type="ECO:0000313" key="3">
    <source>
        <dbReference type="EMBL" id="TJY34123.1"/>
    </source>
</evidence>
<evidence type="ECO:0000259" key="2">
    <source>
        <dbReference type="Pfam" id="PF04187"/>
    </source>
</evidence>
<dbReference type="EMBL" id="SUPL01000006">
    <property type="protein sequence ID" value="TJY34123.1"/>
    <property type="molecule type" value="Genomic_DNA"/>
</dbReference>
<reference evidence="3 4" key="1">
    <citation type="submission" date="2019-04" db="EMBL/GenBank/DDBJ databases">
        <title>Lacinutrix sp. nov., isolated from marine water.</title>
        <authorList>
            <person name="Kim W."/>
        </authorList>
    </citation>
    <scope>NUCLEOTIDE SEQUENCE [LARGE SCALE GENOMIC DNA]</scope>
    <source>
        <strain evidence="3 4">CAU 1491</strain>
    </source>
</reference>
<gene>
    <name evidence="3" type="ORF">E5167_12475</name>
</gene>
<dbReference type="RefSeq" id="WP_136844479.1">
    <property type="nucleotide sequence ID" value="NZ_SUPL01000006.1"/>
</dbReference>
<accession>A0A4U0ER07</accession>
<evidence type="ECO:0000313" key="4">
    <source>
        <dbReference type="Proteomes" id="UP000307657"/>
    </source>
</evidence>
<dbReference type="Gene3D" id="3.40.50.11550">
    <property type="match status" value="1"/>
</dbReference>
<sequence length="284" mass="32672">MKKVILLITLLFVCQLSISQNKDAYVIYNTKGKKVSYKKMLKKLKNKEVVLFGESHNNAIAHWLQFEITSDLFKTNKLILGAEMFETDNQTPLNDYLSGKINSKGLDTLARLWPNYKTDYAPLVDFAKTNNLSFVATNIPRRYANLVYKKGFKALDTLSNQEKEWMAPLPMAFDSELPTYKNILKMMGDHGTPELVESQATKDATMAHFIFKNMKPNHTFIHYNGSYHSDHYEGILWYLKNTNSAINYATITTVSQDNIYKLEEEHKGKADFIICVDSNMTNTY</sequence>
<name>A0A4U0ER07_9FLAO</name>
<protein>
    <submittedName>
        <fullName evidence="3">Iron-regulated protein</fullName>
    </submittedName>
</protein>
<feature type="signal peptide" evidence="1">
    <location>
        <begin position="1"/>
        <end position="24"/>
    </location>
</feature>
<organism evidence="3 4">
    <name type="scientific">Pontimicrobium aquaticum</name>
    <dbReference type="NCBI Taxonomy" id="2565367"/>
    <lineage>
        <taxon>Bacteria</taxon>
        <taxon>Pseudomonadati</taxon>
        <taxon>Bacteroidota</taxon>
        <taxon>Flavobacteriia</taxon>
        <taxon>Flavobacteriales</taxon>
        <taxon>Flavobacteriaceae</taxon>
        <taxon>Pontimicrobium</taxon>
    </lineage>
</organism>